<dbReference type="InterPro" id="IPR001466">
    <property type="entry name" value="Beta-lactam-related"/>
</dbReference>
<reference evidence="2 3" key="1">
    <citation type="journal article" date="2014" name="Int. J. Syst. Evol. Microbiol.">
        <title>Phylogenomics and the dynamic genome evolution of the genus Streptococcus.</title>
        <authorList>
            <consortium name="The Broad Institute Genome Sequencing Platform"/>
            <person name="Richards V.P."/>
            <person name="Palmer S.R."/>
            <person name="Pavinski Bitar P.D."/>
            <person name="Qin X."/>
            <person name="Weinstock G.M."/>
            <person name="Highlander S.K."/>
            <person name="Town C.D."/>
            <person name="Burne R.A."/>
            <person name="Stanhope M.J."/>
        </authorList>
    </citation>
    <scope>NUCLEOTIDE SEQUENCE [LARGE SCALE GENOMIC DNA]</scope>
    <source>
        <strain evidence="2 3">NCTC 11558</strain>
    </source>
</reference>
<proteinExistence type="predicted"/>
<dbReference type="InterPro" id="IPR050491">
    <property type="entry name" value="AmpC-like"/>
</dbReference>
<dbReference type="STRING" id="764298.STRMA_0550"/>
<dbReference type="Proteomes" id="UP000003573">
    <property type="component" value="Unassembled WGS sequence"/>
</dbReference>
<dbReference type="RefSeq" id="WP_003080502.1">
    <property type="nucleotide sequence ID" value="NZ_AEUW02000001.1"/>
</dbReference>
<dbReference type="EMBL" id="AEUW02000001">
    <property type="protein sequence ID" value="EHJ52465.1"/>
    <property type="molecule type" value="Genomic_DNA"/>
</dbReference>
<evidence type="ECO:0000313" key="2">
    <source>
        <dbReference type="EMBL" id="EHJ52465.1"/>
    </source>
</evidence>
<protein>
    <submittedName>
        <fullName evidence="2">Beta-lactamase</fullName>
    </submittedName>
</protein>
<dbReference type="AlphaFoldDB" id="G5JU10"/>
<accession>G5JU10</accession>
<feature type="domain" description="Beta-lactamase-related" evidence="1">
    <location>
        <begin position="44"/>
        <end position="334"/>
    </location>
</feature>
<dbReference type="InterPro" id="IPR012338">
    <property type="entry name" value="Beta-lactam/transpept-like"/>
</dbReference>
<gene>
    <name evidence="2" type="ORF">STRMA_0550</name>
</gene>
<keyword evidence="3" id="KW-1185">Reference proteome</keyword>
<name>G5JU10_9STRE</name>
<evidence type="ECO:0000313" key="3">
    <source>
        <dbReference type="Proteomes" id="UP000003573"/>
    </source>
</evidence>
<sequence>MRVRKFYLRFLIFLLIFLGILYKCAEPARIDSNTVSDPNLPLLKRFLTTNQLNGVMIVTGPDGKAQVFSNQSKIDGSPVSDRSYFPIASLQKLITGVAIQQLIDEQKLSLQTPLSRYYPQIENSDNITIQDLLCHTSGLSDLKEVSQKVLKTQEQQLDFALANYRVTYQKTWKYANTNYALLAGIISQISGQSYEDYVRQHFLTARKNWQFKKYIKIKDQSHLAALAKSNPKAIWNKISKEATSTFGAGDYAARPMDYWNFMTAFVNNQFVPVREYRQSMQASLSHYYGGLYVSKKRLHANGGGFGPYSCFVYSNIKTKQVMVLFVTNGKYKHVKSLAAKAYKIYERSYSLPKNGPLN</sequence>
<dbReference type="SUPFAM" id="SSF56601">
    <property type="entry name" value="beta-lactamase/transpeptidase-like"/>
    <property type="match status" value="1"/>
</dbReference>
<dbReference type="Gene3D" id="3.40.710.10">
    <property type="entry name" value="DD-peptidase/beta-lactamase superfamily"/>
    <property type="match status" value="1"/>
</dbReference>
<dbReference type="Pfam" id="PF00144">
    <property type="entry name" value="Beta-lactamase"/>
    <property type="match status" value="1"/>
</dbReference>
<evidence type="ECO:0000259" key="1">
    <source>
        <dbReference type="Pfam" id="PF00144"/>
    </source>
</evidence>
<dbReference type="PANTHER" id="PTHR46825">
    <property type="entry name" value="D-ALANYL-D-ALANINE-CARBOXYPEPTIDASE/ENDOPEPTIDASE AMPH"/>
    <property type="match status" value="1"/>
</dbReference>
<dbReference type="eggNOG" id="COG1680">
    <property type="taxonomic scope" value="Bacteria"/>
</dbReference>
<dbReference type="OrthoDB" id="9770183at2"/>
<organism evidence="2 3">
    <name type="scientific">Streptococcus macacae NCTC 11558</name>
    <dbReference type="NCBI Taxonomy" id="764298"/>
    <lineage>
        <taxon>Bacteria</taxon>
        <taxon>Bacillati</taxon>
        <taxon>Bacillota</taxon>
        <taxon>Bacilli</taxon>
        <taxon>Lactobacillales</taxon>
        <taxon>Streptococcaceae</taxon>
        <taxon>Streptococcus</taxon>
    </lineage>
</organism>
<dbReference type="PANTHER" id="PTHR46825:SF9">
    <property type="entry name" value="BETA-LACTAMASE-RELATED DOMAIN-CONTAINING PROTEIN"/>
    <property type="match status" value="1"/>
</dbReference>
<comment type="caution">
    <text evidence="2">The sequence shown here is derived from an EMBL/GenBank/DDBJ whole genome shotgun (WGS) entry which is preliminary data.</text>
</comment>